<comment type="similarity">
    <text evidence="2">Belongs to the major facilitator superfamily.</text>
</comment>
<keyword evidence="5 13" id="KW-0812">Transmembrane</keyword>
<feature type="transmembrane region" description="Helical" evidence="13">
    <location>
        <begin position="229"/>
        <end position="246"/>
    </location>
</feature>
<dbReference type="InterPro" id="IPR011701">
    <property type="entry name" value="MFS"/>
</dbReference>
<reference evidence="15 16" key="1">
    <citation type="submission" date="2022-01" db="EMBL/GenBank/DDBJ databases">
        <title>A chromosome-scale genome assembly of the false clownfish, Amphiprion ocellaris.</title>
        <authorList>
            <person name="Ryu T."/>
        </authorList>
    </citation>
    <scope>NUCLEOTIDE SEQUENCE [LARGE SCALE GENOMIC DNA]</scope>
</reference>
<feature type="transmembrane region" description="Helical" evidence="13">
    <location>
        <begin position="330"/>
        <end position="349"/>
    </location>
</feature>
<dbReference type="InterPro" id="IPR020846">
    <property type="entry name" value="MFS_dom"/>
</dbReference>
<keyword evidence="3" id="KW-0813">Transport</keyword>
<evidence type="ECO:0000256" key="2">
    <source>
        <dbReference type="ARBA" id="ARBA00008335"/>
    </source>
</evidence>
<dbReference type="GeneTree" id="ENSGT00950000182940"/>
<keyword evidence="11" id="KW-0968">Cytoplasmic vesicle</keyword>
<evidence type="ECO:0000256" key="8">
    <source>
        <dbReference type="ARBA" id="ARBA00023018"/>
    </source>
</evidence>
<evidence type="ECO:0000256" key="6">
    <source>
        <dbReference type="ARBA" id="ARBA00022775"/>
    </source>
</evidence>
<feature type="compositionally biased region" description="Basic and acidic residues" evidence="12">
    <location>
        <begin position="126"/>
        <end position="137"/>
    </location>
</feature>
<evidence type="ECO:0000313" key="15">
    <source>
        <dbReference type="Ensembl" id="ENSAOCP00000074358.1"/>
    </source>
</evidence>
<name>A0AAQ6A7G9_AMPOC</name>
<dbReference type="InterPro" id="IPR036259">
    <property type="entry name" value="MFS_trans_sf"/>
</dbReference>
<feature type="compositionally biased region" description="Basic and acidic residues" evidence="12">
    <location>
        <begin position="14"/>
        <end position="24"/>
    </location>
</feature>
<reference evidence="15" key="2">
    <citation type="submission" date="2025-08" db="UniProtKB">
        <authorList>
            <consortium name="Ensembl"/>
        </authorList>
    </citation>
    <scope>IDENTIFICATION</scope>
</reference>
<dbReference type="SUPFAM" id="SSF141571">
    <property type="entry name" value="Pentapeptide repeat-like"/>
    <property type="match status" value="1"/>
</dbReference>
<evidence type="ECO:0000256" key="11">
    <source>
        <dbReference type="ARBA" id="ARBA00023329"/>
    </source>
</evidence>
<feature type="transmembrane region" description="Helical" evidence="13">
    <location>
        <begin position="700"/>
        <end position="720"/>
    </location>
</feature>
<feature type="domain" description="Major facilitator superfamily (MFS) profile" evidence="14">
    <location>
        <begin position="163"/>
        <end position="724"/>
    </location>
</feature>
<dbReference type="Gene3D" id="2.160.20.80">
    <property type="entry name" value="E3 ubiquitin-protein ligase SopA"/>
    <property type="match status" value="1"/>
</dbReference>
<keyword evidence="7 13" id="KW-1133">Transmembrane helix</keyword>
<feature type="transmembrane region" description="Helical" evidence="13">
    <location>
        <begin position="671"/>
        <end position="694"/>
    </location>
</feature>
<protein>
    <recommendedName>
        <fullName evidence="14">Major facilitator superfamily (MFS) profile domain-containing protein</fullName>
    </recommendedName>
</protein>
<proteinExistence type="inferred from homology"/>
<keyword evidence="10" id="KW-0325">Glycoprotein</keyword>
<dbReference type="PANTHER" id="PTHR23511:SF6">
    <property type="entry name" value="SYNAPTIC VESICLE GLYCOPROTEIN 2C"/>
    <property type="match status" value="1"/>
</dbReference>
<feature type="transmembrane region" description="Helical" evidence="13">
    <location>
        <begin position="637"/>
        <end position="659"/>
    </location>
</feature>
<evidence type="ECO:0000259" key="14">
    <source>
        <dbReference type="PROSITE" id="PS50850"/>
    </source>
</evidence>
<evidence type="ECO:0000256" key="3">
    <source>
        <dbReference type="ARBA" id="ARBA00022448"/>
    </source>
</evidence>
<dbReference type="Ensembl" id="ENSAOCT00000033715.1">
    <property type="protein sequence ID" value="ENSAOCP00000074358.1"/>
    <property type="gene ID" value="ENSAOCG00000009815.2"/>
</dbReference>
<feature type="compositionally biased region" description="Basic and acidic residues" evidence="12">
    <location>
        <begin position="33"/>
        <end position="43"/>
    </location>
</feature>
<evidence type="ECO:0000256" key="10">
    <source>
        <dbReference type="ARBA" id="ARBA00023180"/>
    </source>
</evidence>
<feature type="region of interest" description="Disordered" evidence="12">
    <location>
        <begin position="1"/>
        <end position="90"/>
    </location>
</feature>
<evidence type="ECO:0000256" key="13">
    <source>
        <dbReference type="SAM" id="Phobius"/>
    </source>
</evidence>
<dbReference type="FunFam" id="1.20.1250.20:FF:000009">
    <property type="entry name" value="Synaptic vesicle glycoprotein 2A"/>
    <property type="match status" value="1"/>
</dbReference>
<dbReference type="Pfam" id="PF07690">
    <property type="entry name" value="MFS_1"/>
    <property type="match status" value="2"/>
</dbReference>
<feature type="transmembrane region" description="Helical" evidence="13">
    <location>
        <begin position="252"/>
        <end position="276"/>
    </location>
</feature>
<sequence length="729" mass="81748">MDETQNNRTSLVKGAKDIAKEAKRQASKNFSKAADRASDEYSAHRSYNRFQNEDEEENNYNSYTQQDGHYAGNAANDEDGASSDATEGHDDEDEIYEGEYQGVPAYNDGKPREGQVALGQPVSDSLKSRKELENERQADEEELAQQYELIMQECGHGRFQWQLFFVLGLALMSDGVEVFVVGFVLPSAETDMCVPNSGAGWLGSIVYLGMMFGAFFWGGLSDKVGRRQCLLISMSVNGFFAFLSSFVQGYSMFLFCRMVSGFGIGGAVPIVFSYFAEVLAREKRGEHLSWLCMFWMIGGIYASAMAWAIIPHYGWSFSMGSAYQFHSWRVFVVVCALPCVSAVVALTFMPESPRFYLEVKHRQFTVILQLCLLSSRLQPCLPLQVNRIKIPKQLDELVEMQNESANPVLKVLFKIKAELRGIWLTFMRCFNYPVKDNTVKLAAVWFTLSFGYYGLSVWFPDVIKHLQADEYASRVKIHNDERIEDFTFNFTLENQIHRNGVFLNDSMKFKAVTFINSSFLNCYFEDVSSVGSFFKNCTFVDSFLYNTDIDDSKLINSSLINSSFHHNKTGCQMTFDDDYSAYWVYFVNFLGTLAVLPGNIVSALLMDKIGRLSMLGGSMVLSGISCFFLWFGTSESMMIFMLCLYNGLSISAWNSLDVVTTELYPTDRRGTGFGFCNAMCKLAAVLGNLIFGSLVGITKAIPILLASSVLVGGGLVGLRLPDTRANVLM</sequence>
<feature type="region of interest" description="Disordered" evidence="12">
    <location>
        <begin position="102"/>
        <end position="139"/>
    </location>
</feature>
<keyword evidence="8" id="KW-0770">Synapse</keyword>
<dbReference type="GO" id="GO:0022857">
    <property type="term" value="F:transmembrane transporter activity"/>
    <property type="evidence" value="ECO:0007669"/>
    <property type="project" value="InterPro"/>
</dbReference>
<dbReference type="Proteomes" id="UP001501940">
    <property type="component" value="Chromosome 17"/>
</dbReference>
<dbReference type="InterPro" id="IPR005829">
    <property type="entry name" value="Sugar_transporter_CS"/>
</dbReference>
<evidence type="ECO:0000256" key="9">
    <source>
        <dbReference type="ARBA" id="ARBA00023136"/>
    </source>
</evidence>
<dbReference type="GO" id="GO:0030672">
    <property type="term" value="C:synaptic vesicle membrane"/>
    <property type="evidence" value="ECO:0007669"/>
    <property type="project" value="UniProtKB-SubCell"/>
</dbReference>
<dbReference type="PANTHER" id="PTHR23511">
    <property type="entry name" value="SYNAPTIC VESICLE GLYCOPROTEIN 2"/>
    <property type="match status" value="1"/>
</dbReference>
<dbReference type="GO" id="GO:0007268">
    <property type="term" value="P:chemical synaptic transmission"/>
    <property type="evidence" value="ECO:0007669"/>
    <property type="project" value="InterPro"/>
</dbReference>
<dbReference type="Pfam" id="PF23894">
    <property type="entry name" value="LD_SV2"/>
    <property type="match status" value="1"/>
</dbReference>
<dbReference type="Gene3D" id="1.20.1250.20">
    <property type="entry name" value="MFS general substrate transporter like domains"/>
    <property type="match status" value="2"/>
</dbReference>
<dbReference type="AlphaFoldDB" id="A0AAQ6A7G9"/>
<keyword evidence="4" id="KW-0597">Phosphoprotein</keyword>
<dbReference type="PROSITE" id="PS50850">
    <property type="entry name" value="MFS"/>
    <property type="match status" value="1"/>
</dbReference>
<feature type="transmembrane region" description="Helical" evidence="13">
    <location>
        <begin position="163"/>
        <end position="186"/>
    </location>
</feature>
<organism evidence="15 16">
    <name type="scientific">Amphiprion ocellaris</name>
    <name type="common">Clown anemonefish</name>
    <dbReference type="NCBI Taxonomy" id="80972"/>
    <lineage>
        <taxon>Eukaryota</taxon>
        <taxon>Metazoa</taxon>
        <taxon>Chordata</taxon>
        <taxon>Craniata</taxon>
        <taxon>Vertebrata</taxon>
        <taxon>Euteleostomi</taxon>
        <taxon>Actinopterygii</taxon>
        <taxon>Neopterygii</taxon>
        <taxon>Teleostei</taxon>
        <taxon>Neoteleostei</taxon>
        <taxon>Acanthomorphata</taxon>
        <taxon>Ovalentaria</taxon>
        <taxon>Pomacentridae</taxon>
        <taxon>Amphiprion</taxon>
    </lineage>
</organism>
<gene>
    <name evidence="15" type="primary">SV2C</name>
</gene>
<feature type="compositionally biased region" description="Polar residues" evidence="12">
    <location>
        <begin position="1"/>
        <end position="10"/>
    </location>
</feature>
<feature type="transmembrane region" description="Helical" evidence="13">
    <location>
        <begin position="582"/>
        <end position="605"/>
    </location>
</feature>
<accession>A0AAQ6A7G9</accession>
<evidence type="ECO:0000256" key="1">
    <source>
        <dbReference type="ARBA" id="ARBA00004644"/>
    </source>
</evidence>
<dbReference type="FunFam" id="1.20.1250.20:FF:000014">
    <property type="entry name" value="synaptic vesicle glycoprotein 2A"/>
    <property type="match status" value="1"/>
</dbReference>
<feature type="transmembrane region" description="Helical" evidence="13">
    <location>
        <begin position="441"/>
        <end position="459"/>
    </location>
</feature>
<feature type="transmembrane region" description="Helical" evidence="13">
    <location>
        <begin position="288"/>
        <end position="310"/>
    </location>
</feature>
<keyword evidence="9 13" id="KW-0472">Membrane</keyword>
<reference evidence="15" key="3">
    <citation type="submission" date="2025-09" db="UniProtKB">
        <authorList>
            <consortium name="Ensembl"/>
        </authorList>
    </citation>
    <scope>IDENTIFICATION</scope>
</reference>
<comment type="subcellular location">
    <subcellularLocation>
        <location evidence="1">Cytoplasmic vesicle</location>
        <location evidence="1">Secretory vesicle</location>
        <location evidence="1">Synaptic vesicle membrane</location>
        <topology evidence="1">Multi-pass membrane protein</topology>
    </subcellularLocation>
</comment>
<dbReference type="NCBIfam" id="TIGR01299">
    <property type="entry name" value="synapt_SV2"/>
    <property type="match status" value="1"/>
</dbReference>
<dbReference type="InterPro" id="IPR055415">
    <property type="entry name" value="LD_SV2"/>
</dbReference>
<evidence type="ECO:0000313" key="16">
    <source>
        <dbReference type="Proteomes" id="UP001501940"/>
    </source>
</evidence>
<feature type="transmembrane region" description="Helical" evidence="13">
    <location>
        <begin position="198"/>
        <end position="217"/>
    </location>
</feature>
<evidence type="ECO:0000256" key="12">
    <source>
        <dbReference type="SAM" id="MobiDB-lite"/>
    </source>
</evidence>
<dbReference type="InterPro" id="IPR022308">
    <property type="entry name" value="SV2"/>
</dbReference>
<dbReference type="SUPFAM" id="SSF103473">
    <property type="entry name" value="MFS general substrate transporter"/>
    <property type="match status" value="2"/>
</dbReference>
<dbReference type="PROSITE" id="PS00217">
    <property type="entry name" value="SUGAR_TRANSPORT_2"/>
    <property type="match status" value="1"/>
</dbReference>
<evidence type="ECO:0000256" key="7">
    <source>
        <dbReference type="ARBA" id="ARBA00022989"/>
    </source>
</evidence>
<evidence type="ECO:0000256" key="4">
    <source>
        <dbReference type="ARBA" id="ARBA00022553"/>
    </source>
</evidence>
<feature type="transmembrane region" description="Helical" evidence="13">
    <location>
        <begin position="612"/>
        <end position="631"/>
    </location>
</feature>
<keyword evidence="6" id="KW-0532">Neurotransmitter transport</keyword>
<evidence type="ECO:0000256" key="5">
    <source>
        <dbReference type="ARBA" id="ARBA00022692"/>
    </source>
</evidence>
<dbReference type="GO" id="GO:0006836">
    <property type="term" value="P:neurotransmitter transport"/>
    <property type="evidence" value="ECO:0007669"/>
    <property type="project" value="UniProtKB-KW"/>
</dbReference>
<keyword evidence="16" id="KW-1185">Reference proteome</keyword>